<dbReference type="AlphaFoldDB" id="A0A8H4A8R2"/>
<keyword evidence="2" id="KW-1185">Reference proteome</keyword>
<reference evidence="1 2" key="1">
    <citation type="journal article" date="2019" name="Environ. Microbiol.">
        <title>At the nexus of three kingdoms: the genome of the mycorrhizal fungus Gigaspora margarita provides insights into plant, endobacterial and fungal interactions.</title>
        <authorList>
            <person name="Venice F."/>
            <person name="Ghignone S."/>
            <person name="Salvioli di Fossalunga A."/>
            <person name="Amselem J."/>
            <person name="Novero M."/>
            <person name="Xianan X."/>
            <person name="Sedzielewska Toro K."/>
            <person name="Morin E."/>
            <person name="Lipzen A."/>
            <person name="Grigoriev I.V."/>
            <person name="Henrissat B."/>
            <person name="Martin F.M."/>
            <person name="Bonfante P."/>
        </authorList>
    </citation>
    <scope>NUCLEOTIDE SEQUENCE [LARGE SCALE GENOMIC DNA]</scope>
    <source>
        <strain evidence="1 2">BEG34</strain>
    </source>
</reference>
<name>A0A8H4A8R2_GIGMA</name>
<dbReference type="EMBL" id="WTPW01001013">
    <property type="protein sequence ID" value="KAF0462441.1"/>
    <property type="molecule type" value="Genomic_DNA"/>
</dbReference>
<sequence>MSAKFLKQANKVAKNQAVFARIIAGTTISKSRETERSAEQSRGLLIVQIEHAPSNASGAIMDKLNELSEKMN</sequence>
<protein>
    <submittedName>
        <fullName evidence="1">Uncharacterized protein</fullName>
    </submittedName>
</protein>
<dbReference type="OrthoDB" id="10518961at2759"/>
<evidence type="ECO:0000313" key="2">
    <source>
        <dbReference type="Proteomes" id="UP000439903"/>
    </source>
</evidence>
<accession>A0A8H4A8R2</accession>
<comment type="caution">
    <text evidence="1">The sequence shown here is derived from an EMBL/GenBank/DDBJ whole genome shotgun (WGS) entry which is preliminary data.</text>
</comment>
<gene>
    <name evidence="1" type="ORF">F8M41_000298</name>
</gene>
<evidence type="ECO:0000313" key="1">
    <source>
        <dbReference type="EMBL" id="KAF0462441.1"/>
    </source>
</evidence>
<dbReference type="Proteomes" id="UP000439903">
    <property type="component" value="Unassembled WGS sequence"/>
</dbReference>
<proteinExistence type="predicted"/>
<organism evidence="1 2">
    <name type="scientific">Gigaspora margarita</name>
    <dbReference type="NCBI Taxonomy" id="4874"/>
    <lineage>
        <taxon>Eukaryota</taxon>
        <taxon>Fungi</taxon>
        <taxon>Fungi incertae sedis</taxon>
        <taxon>Mucoromycota</taxon>
        <taxon>Glomeromycotina</taxon>
        <taxon>Glomeromycetes</taxon>
        <taxon>Diversisporales</taxon>
        <taxon>Gigasporaceae</taxon>
        <taxon>Gigaspora</taxon>
    </lineage>
</organism>